<dbReference type="EMBL" id="LAZR01021220">
    <property type="protein sequence ID" value="KKL86076.1"/>
    <property type="molecule type" value="Genomic_DNA"/>
</dbReference>
<gene>
    <name evidence="2" type="ORF">LCGC14_1948380</name>
</gene>
<sequence>LALRYAQIYFDQYLIDVGVHSPESFPPPMQGASKHHAPRLGPRDERRPLQSATLLRGNYIGPWLIWTYIWKQNKPASETHLGDRIYRMHINHPVWVGSAHGAGVSSGREAVVKTSAVFLGLDLTPEVGAFYRDYAREFAELACRKVEIVAPTWFMADGPTYWSSEEVVAPPEISWAVYLVHALVLNRSGHELYRYVDFPQAKVGDLYYLQKLAMALRAFGRPPQSDGPAPQKGTPK</sequence>
<name>A0A0F9G6L0_9ZZZZ</name>
<comment type="caution">
    <text evidence="2">The sequence shown here is derived from an EMBL/GenBank/DDBJ whole genome shotgun (WGS) entry which is preliminary data.</text>
</comment>
<evidence type="ECO:0000256" key="1">
    <source>
        <dbReference type="SAM" id="MobiDB-lite"/>
    </source>
</evidence>
<organism evidence="2">
    <name type="scientific">marine sediment metagenome</name>
    <dbReference type="NCBI Taxonomy" id="412755"/>
    <lineage>
        <taxon>unclassified sequences</taxon>
        <taxon>metagenomes</taxon>
        <taxon>ecological metagenomes</taxon>
    </lineage>
</organism>
<accession>A0A0F9G6L0</accession>
<feature type="non-terminal residue" evidence="2">
    <location>
        <position position="1"/>
    </location>
</feature>
<feature type="region of interest" description="Disordered" evidence="1">
    <location>
        <begin position="25"/>
        <end position="45"/>
    </location>
</feature>
<reference evidence="2" key="1">
    <citation type="journal article" date="2015" name="Nature">
        <title>Complex archaea that bridge the gap between prokaryotes and eukaryotes.</title>
        <authorList>
            <person name="Spang A."/>
            <person name="Saw J.H."/>
            <person name="Jorgensen S.L."/>
            <person name="Zaremba-Niedzwiedzka K."/>
            <person name="Martijn J."/>
            <person name="Lind A.E."/>
            <person name="van Eijk R."/>
            <person name="Schleper C."/>
            <person name="Guy L."/>
            <person name="Ettema T.J."/>
        </authorList>
    </citation>
    <scope>NUCLEOTIDE SEQUENCE</scope>
</reference>
<proteinExistence type="predicted"/>
<dbReference type="AlphaFoldDB" id="A0A0F9G6L0"/>
<protein>
    <submittedName>
        <fullName evidence="2">Uncharacterized protein</fullName>
    </submittedName>
</protein>
<evidence type="ECO:0000313" key="2">
    <source>
        <dbReference type="EMBL" id="KKL86076.1"/>
    </source>
</evidence>